<dbReference type="AlphaFoldDB" id="A0A508B115"/>
<evidence type="ECO:0000313" key="1">
    <source>
        <dbReference type="EMBL" id="KAB8196172.1"/>
    </source>
</evidence>
<name>A0A508B115_9GAMM</name>
<accession>A0A508B115</accession>
<sequence>MKKALFGSALLALALAYPVASRAEYLLLTASGNGPTEEAARQATYEALHTQCVVERNGSLMSIDIVAYPGANGGWESSGSAACRTGR</sequence>
<protein>
    <submittedName>
        <fullName evidence="1">Uncharacterized protein</fullName>
    </submittedName>
</protein>
<dbReference type="RefSeq" id="WP_141481559.1">
    <property type="nucleotide sequence ID" value="NZ_VICD02000065.1"/>
</dbReference>
<reference evidence="1 2" key="1">
    <citation type="submission" date="2019-10" db="EMBL/GenBank/DDBJ databases">
        <title>Lysobacter alkalisoli sp. nov., isolated from saline-alkaline soil.</title>
        <authorList>
            <person name="Sun J.-Q."/>
        </authorList>
    </citation>
    <scope>NUCLEOTIDE SEQUENCE [LARGE SCALE GENOMIC DNA]</scope>
    <source>
        <strain evidence="1 2">KCTC 42381</strain>
    </source>
</reference>
<comment type="caution">
    <text evidence="1">The sequence shown here is derived from an EMBL/GenBank/DDBJ whole genome shotgun (WGS) entry which is preliminary data.</text>
</comment>
<proteinExistence type="predicted"/>
<gene>
    <name evidence="1" type="ORF">FKV24_004770</name>
</gene>
<dbReference type="Proteomes" id="UP000320431">
    <property type="component" value="Unassembled WGS sequence"/>
</dbReference>
<organism evidence="1 2">
    <name type="scientific">Marilutibacter maris</name>
    <dbReference type="NCBI Taxonomy" id="1605891"/>
    <lineage>
        <taxon>Bacteria</taxon>
        <taxon>Pseudomonadati</taxon>
        <taxon>Pseudomonadota</taxon>
        <taxon>Gammaproteobacteria</taxon>
        <taxon>Lysobacterales</taxon>
        <taxon>Lysobacteraceae</taxon>
        <taxon>Marilutibacter</taxon>
    </lineage>
</organism>
<dbReference type="EMBL" id="VICD02000065">
    <property type="protein sequence ID" value="KAB8196172.1"/>
    <property type="molecule type" value="Genomic_DNA"/>
</dbReference>
<evidence type="ECO:0000313" key="2">
    <source>
        <dbReference type="Proteomes" id="UP000320431"/>
    </source>
</evidence>